<reference evidence="8 10" key="1">
    <citation type="submission" date="2018-11" db="EMBL/GenBank/DDBJ databases">
        <title>Genomes From Bacteria Associated with the Canine Oral Cavity: a Test Case for Automated Genome-Based Taxonomic Assignment.</title>
        <authorList>
            <person name="Coil D.A."/>
            <person name="Jospin G."/>
            <person name="Darling A.E."/>
            <person name="Wallis C."/>
            <person name="Davis I.J."/>
            <person name="Harris S."/>
            <person name="Eisen J.A."/>
            <person name="Holcombe L.J."/>
            <person name="O'Flynn C."/>
        </authorList>
    </citation>
    <scope>NUCLEOTIDE SEQUENCE [LARGE SCALE GENOMIC DNA]</scope>
    <source>
        <strain evidence="8 10">OH1047_COT-310</strain>
    </source>
</reference>
<keyword evidence="4" id="KW-0472">Membrane</keyword>
<evidence type="ECO:0000256" key="3">
    <source>
        <dbReference type="ARBA" id="ARBA00022729"/>
    </source>
</evidence>
<dbReference type="Gene3D" id="1.25.40.390">
    <property type="match status" value="1"/>
</dbReference>
<evidence type="ECO:0000313" key="9">
    <source>
        <dbReference type="EMBL" id="VFB13431.1"/>
    </source>
</evidence>
<reference evidence="9 11" key="2">
    <citation type="submission" date="2019-02" db="EMBL/GenBank/DDBJ databases">
        <authorList>
            <consortium name="Pathogen Informatics"/>
        </authorList>
    </citation>
    <scope>NUCLEOTIDE SEQUENCE [LARGE SCALE GENOMIC DNA]</scope>
    <source>
        <strain evidence="9 11">3012STDY7078512</strain>
    </source>
</reference>
<keyword evidence="5" id="KW-0998">Cell outer membrane</keyword>
<gene>
    <name evidence="8" type="ORF">EII33_03385</name>
    <name evidence="9" type="ORF">NCTC7812_00955</name>
</gene>
<dbReference type="Pfam" id="PF14322">
    <property type="entry name" value="SusD-like_3"/>
    <property type="match status" value="1"/>
</dbReference>
<name>A0A3P2AAW2_9BACE</name>
<keyword evidence="3" id="KW-0732">Signal</keyword>
<evidence type="ECO:0000259" key="6">
    <source>
        <dbReference type="Pfam" id="PF07980"/>
    </source>
</evidence>
<dbReference type="SUPFAM" id="SSF48452">
    <property type="entry name" value="TPR-like"/>
    <property type="match status" value="1"/>
</dbReference>
<dbReference type="PROSITE" id="PS51257">
    <property type="entry name" value="PROKAR_LIPOPROTEIN"/>
    <property type="match status" value="1"/>
</dbReference>
<evidence type="ECO:0000256" key="1">
    <source>
        <dbReference type="ARBA" id="ARBA00004442"/>
    </source>
</evidence>
<sequence length="495" mass="56388">MKKIQYFIMLAGSLFLATSCVELTQEPQSFVSVEGYFKNQNQASLEKFTSALYSDLWGGNYGFNCRMQSINVCADDVTYRAAKANNRLGNFGNLSPDIMQNNADVNTMWGLLFKAINDANVAINETVFPEEEKKAQKFREVVGEAYFVRGFSFLYLVRLFGDVPLVLNEDESEARMPRASVAEVYEKAIIPSLQRAVEWLPAASRTKTPAIPTKWAAKLCLADAYMSLAGWPLKRKECYAKAAELTKDIIDNSGLKLTEKYAEIWKEGNKNSTEEVMFALLHSVANKRASQYGKSYYPSDFKPNAGWADYYGNEDFYLNYPDDERKAWNYMTEWNSKKGFVNYKESADKLPAISKYYDYNDGAPGKSQLSNGMTCIYRYAEVLLTYAEASTRATNSVNPQALAAIQAIQKRAGYADEKLTQTTEPAAFLKAVSDERGWEFFAEMKRWFELVRLEKVKEVKPGQWENSFFKMHNHYYLPIPYQQIPLAGWSNNPGY</sequence>
<dbReference type="EMBL" id="CAACYH010000004">
    <property type="protein sequence ID" value="VFB13431.1"/>
    <property type="molecule type" value="Genomic_DNA"/>
</dbReference>
<accession>A0A3P2AAW2</accession>
<dbReference type="AlphaFoldDB" id="A0A3P2AAW2"/>
<dbReference type="Proteomes" id="UP000396835">
    <property type="component" value="Unassembled WGS sequence"/>
</dbReference>
<feature type="domain" description="SusD-like N-terminal" evidence="7">
    <location>
        <begin position="97"/>
        <end position="225"/>
    </location>
</feature>
<dbReference type="OrthoDB" id="5694214at2"/>
<feature type="domain" description="RagB/SusD" evidence="6">
    <location>
        <begin position="261"/>
        <end position="494"/>
    </location>
</feature>
<dbReference type="EMBL" id="RQYF01000009">
    <property type="protein sequence ID" value="RRD92541.1"/>
    <property type="molecule type" value="Genomic_DNA"/>
</dbReference>
<proteinExistence type="inferred from homology"/>
<evidence type="ECO:0000259" key="7">
    <source>
        <dbReference type="Pfam" id="PF14322"/>
    </source>
</evidence>
<dbReference type="RefSeq" id="WP_125238542.1">
    <property type="nucleotide sequence ID" value="NZ_CAACYH010000004.1"/>
</dbReference>
<keyword evidence="10" id="KW-1185">Reference proteome</keyword>
<dbReference type="InterPro" id="IPR011990">
    <property type="entry name" value="TPR-like_helical_dom_sf"/>
</dbReference>
<evidence type="ECO:0000313" key="11">
    <source>
        <dbReference type="Proteomes" id="UP000396835"/>
    </source>
</evidence>
<dbReference type="Pfam" id="PF07980">
    <property type="entry name" value="SusD_RagB"/>
    <property type="match status" value="1"/>
</dbReference>
<evidence type="ECO:0000256" key="5">
    <source>
        <dbReference type="ARBA" id="ARBA00023237"/>
    </source>
</evidence>
<comment type="similarity">
    <text evidence="2">Belongs to the SusD family.</text>
</comment>
<dbReference type="Proteomes" id="UP000279562">
    <property type="component" value="Unassembled WGS sequence"/>
</dbReference>
<evidence type="ECO:0000256" key="2">
    <source>
        <dbReference type="ARBA" id="ARBA00006275"/>
    </source>
</evidence>
<dbReference type="InterPro" id="IPR012944">
    <property type="entry name" value="SusD_RagB_dom"/>
</dbReference>
<evidence type="ECO:0000256" key="4">
    <source>
        <dbReference type="ARBA" id="ARBA00023136"/>
    </source>
</evidence>
<comment type="subcellular location">
    <subcellularLocation>
        <location evidence="1">Cell outer membrane</location>
    </subcellularLocation>
</comment>
<evidence type="ECO:0000313" key="8">
    <source>
        <dbReference type="EMBL" id="RRD92541.1"/>
    </source>
</evidence>
<evidence type="ECO:0000313" key="10">
    <source>
        <dbReference type="Proteomes" id="UP000279562"/>
    </source>
</evidence>
<dbReference type="InterPro" id="IPR033985">
    <property type="entry name" value="SusD-like_N"/>
</dbReference>
<protein>
    <submittedName>
        <fullName evidence="9">RagB/SusD domain protein</fullName>
    </submittedName>
    <submittedName>
        <fullName evidence="8">RagB/SusD family nutrient uptake outer membrane protein</fullName>
    </submittedName>
</protein>
<dbReference type="GO" id="GO:0009279">
    <property type="term" value="C:cell outer membrane"/>
    <property type="evidence" value="ECO:0007669"/>
    <property type="project" value="UniProtKB-SubCell"/>
</dbReference>
<organism evidence="8 10">
    <name type="scientific">Prevotella heparinolytica</name>
    <dbReference type="NCBI Taxonomy" id="28113"/>
    <lineage>
        <taxon>Bacteria</taxon>
        <taxon>Pseudomonadati</taxon>
        <taxon>Bacteroidota</taxon>
        <taxon>Bacteroidia</taxon>
        <taxon>Bacteroidales</taxon>
        <taxon>Bacteroidaceae</taxon>
        <taxon>Bacteroides</taxon>
    </lineage>
</organism>